<comment type="catalytic activity">
    <reaction evidence="1">
        <text>chorismate = isochorismate</text>
        <dbReference type="Rhea" id="RHEA:18985"/>
        <dbReference type="ChEBI" id="CHEBI:29748"/>
        <dbReference type="ChEBI" id="CHEBI:29780"/>
        <dbReference type="EC" id="5.4.4.2"/>
    </reaction>
</comment>
<dbReference type="AlphaFoldDB" id="A0A2H5EZA7"/>
<dbReference type="Proteomes" id="UP000234530">
    <property type="component" value="Chromosome"/>
</dbReference>
<comment type="similarity">
    <text evidence="2">Belongs to the isochorismate synthase family.</text>
</comment>
<protein>
    <recommendedName>
        <fullName evidence="3">isochorismate synthase</fullName>
        <ecNumber evidence="3">5.4.4.2</ecNumber>
    </recommendedName>
    <alternativeName>
        <fullName evidence="5">Isochorismate mutase</fullName>
    </alternativeName>
</protein>
<keyword evidence="9" id="KW-1185">Reference proteome</keyword>
<organism evidence="8 9">
    <name type="scientific">Paracoccus zhejiangensis</name>
    <dbReference type="NCBI Taxonomy" id="1077935"/>
    <lineage>
        <taxon>Bacteria</taxon>
        <taxon>Pseudomonadati</taxon>
        <taxon>Pseudomonadota</taxon>
        <taxon>Alphaproteobacteria</taxon>
        <taxon>Rhodobacterales</taxon>
        <taxon>Paracoccaceae</taxon>
        <taxon>Paracoccus</taxon>
    </lineage>
</organism>
<dbReference type="InterPro" id="IPR015890">
    <property type="entry name" value="Chorismate_C"/>
</dbReference>
<evidence type="ECO:0000313" key="8">
    <source>
        <dbReference type="EMBL" id="AUH64622.1"/>
    </source>
</evidence>
<dbReference type="OrthoDB" id="9806579at2"/>
<gene>
    <name evidence="8" type="ORF">CX676_10970</name>
</gene>
<reference evidence="8 9" key="1">
    <citation type="journal article" date="2013" name="Antonie Van Leeuwenhoek">
        <title>Paracoccus zhejiangensis sp. nov., isolated from activated sludge in wastewater-treatment system.</title>
        <authorList>
            <person name="Wu Z.G."/>
            <person name="Zhang D.F."/>
            <person name="Liu Y.L."/>
            <person name="Wang F."/>
            <person name="Jiang X."/>
            <person name="Li C."/>
            <person name="Li S.P."/>
            <person name="Hong Q."/>
            <person name="Li W.J."/>
        </authorList>
    </citation>
    <scope>NUCLEOTIDE SEQUENCE [LARGE SCALE GENOMIC DNA]</scope>
    <source>
        <strain evidence="8 9">J6</strain>
    </source>
</reference>
<evidence type="ECO:0000313" key="9">
    <source>
        <dbReference type="Proteomes" id="UP000234530"/>
    </source>
</evidence>
<dbReference type="Pfam" id="PF00425">
    <property type="entry name" value="Chorismate_bind"/>
    <property type="match status" value="1"/>
</dbReference>
<dbReference type="EC" id="5.4.4.2" evidence="3"/>
<proteinExistence type="inferred from homology"/>
<dbReference type="SUPFAM" id="SSF56322">
    <property type="entry name" value="ADC synthase"/>
    <property type="match status" value="1"/>
</dbReference>
<feature type="region of interest" description="Disordered" evidence="6">
    <location>
        <begin position="25"/>
        <end position="45"/>
    </location>
</feature>
<evidence type="ECO:0000256" key="1">
    <source>
        <dbReference type="ARBA" id="ARBA00000799"/>
    </source>
</evidence>
<accession>A0A2H5EZA7</accession>
<evidence type="ECO:0000256" key="3">
    <source>
        <dbReference type="ARBA" id="ARBA00012824"/>
    </source>
</evidence>
<evidence type="ECO:0000256" key="2">
    <source>
        <dbReference type="ARBA" id="ARBA00005297"/>
    </source>
</evidence>
<dbReference type="Gene3D" id="3.60.120.10">
    <property type="entry name" value="Anthranilate synthase"/>
    <property type="match status" value="1"/>
</dbReference>
<evidence type="ECO:0000259" key="7">
    <source>
        <dbReference type="Pfam" id="PF00425"/>
    </source>
</evidence>
<dbReference type="InterPro" id="IPR005801">
    <property type="entry name" value="ADC_synthase"/>
</dbReference>
<evidence type="ECO:0000256" key="6">
    <source>
        <dbReference type="SAM" id="MobiDB-lite"/>
    </source>
</evidence>
<dbReference type="RefSeq" id="WP_101752651.1">
    <property type="nucleotide sequence ID" value="NZ_CP025430.1"/>
</dbReference>
<keyword evidence="4" id="KW-0413">Isomerase</keyword>
<dbReference type="PANTHER" id="PTHR42839:SF2">
    <property type="entry name" value="ISOCHORISMATE SYNTHASE ENTC"/>
    <property type="match status" value="1"/>
</dbReference>
<dbReference type="InterPro" id="IPR004561">
    <property type="entry name" value="IsoChor_synthase"/>
</dbReference>
<sequence length="389" mass="41090">MMISPDLAACRVDAADTGGPFAFRGPHGTLRADGPTRAIESGTGDSLPARITRAFAGAGPSAVIGGALPFARHQTDCLWLAHSCRHDLPATASPADRPSPQRWRADPAPRVYAGSVEQALRIMRAEATQPEGLRKIVLARTLAIEANGPIPQQALMDRLADDPVVTAFRVALPQPDRALIGATPELLVEKTGSKIFSFPLAGSARRNPDPIRDADACAALARSEKDRREHAMVVEFIMDTLTPWCSHLTAPEGTGLTSTRSMWHLGTRIEGRLSDPDTPSVLLAAALHPTPAVCGLPCSRAAALIGELEPVARDFYAGAVGWCRPDGDGAWFVAIRCADVCGAQARLYAGAGIVPGSDPDSETEETASKFAALLRAFGLPADAARYPTD</sequence>
<name>A0A2H5EZA7_9RHOB</name>
<dbReference type="KEGG" id="pzh:CX676_10970"/>
<dbReference type="NCBIfam" id="TIGR00543">
    <property type="entry name" value="isochor_syn"/>
    <property type="match status" value="1"/>
</dbReference>
<evidence type="ECO:0000256" key="4">
    <source>
        <dbReference type="ARBA" id="ARBA00023235"/>
    </source>
</evidence>
<dbReference type="GO" id="GO:0009697">
    <property type="term" value="P:salicylic acid biosynthetic process"/>
    <property type="evidence" value="ECO:0007669"/>
    <property type="project" value="TreeGrafter"/>
</dbReference>
<dbReference type="GO" id="GO:0008909">
    <property type="term" value="F:isochorismate synthase activity"/>
    <property type="evidence" value="ECO:0007669"/>
    <property type="project" value="UniProtKB-EC"/>
</dbReference>
<feature type="domain" description="Chorismate-utilising enzyme C-terminal" evidence="7">
    <location>
        <begin position="111"/>
        <end position="369"/>
    </location>
</feature>
<dbReference type="PANTHER" id="PTHR42839">
    <property type="entry name" value="ISOCHORISMATE SYNTHASE ENTC"/>
    <property type="match status" value="1"/>
</dbReference>
<evidence type="ECO:0000256" key="5">
    <source>
        <dbReference type="ARBA" id="ARBA00041564"/>
    </source>
</evidence>
<dbReference type="EMBL" id="CP025430">
    <property type="protein sequence ID" value="AUH64622.1"/>
    <property type="molecule type" value="Genomic_DNA"/>
</dbReference>